<comment type="similarity">
    <text evidence="6">Belongs to the sigma-70 factor family. RpoD/SigA subfamily.</text>
</comment>
<keyword evidence="1 6" id="KW-0963">Cytoplasm</keyword>
<dbReference type="PRINTS" id="PR00046">
    <property type="entry name" value="SIGMA70FCT"/>
</dbReference>
<feature type="compositionally biased region" description="Acidic residues" evidence="7">
    <location>
        <begin position="200"/>
        <end position="212"/>
    </location>
</feature>
<evidence type="ECO:0000256" key="4">
    <source>
        <dbReference type="ARBA" id="ARBA00023125"/>
    </source>
</evidence>
<dbReference type="InterPro" id="IPR013325">
    <property type="entry name" value="RNA_pol_sigma_r2"/>
</dbReference>
<feature type="region of interest" description="Sigma-70 factor domain-2" evidence="6">
    <location>
        <begin position="439"/>
        <end position="509"/>
    </location>
</feature>
<dbReference type="InterPro" id="IPR007624">
    <property type="entry name" value="RNA_pol_sigma70_r3"/>
</dbReference>
<feature type="short sequence motif" description="Interaction with polymerase core subunit RpoC" evidence="6">
    <location>
        <begin position="463"/>
        <end position="466"/>
    </location>
</feature>
<evidence type="ECO:0000256" key="3">
    <source>
        <dbReference type="ARBA" id="ARBA00023082"/>
    </source>
</evidence>
<dbReference type="PANTHER" id="PTHR30603:SF60">
    <property type="entry name" value="RNA POLYMERASE SIGMA FACTOR RPOD"/>
    <property type="match status" value="1"/>
</dbReference>
<protein>
    <recommendedName>
        <fullName evidence="6">RNA polymerase sigma factor RpoD</fullName>
    </recommendedName>
    <alternativeName>
        <fullName evidence="6">Sigma-70</fullName>
    </alternativeName>
</protein>
<feature type="DNA-binding region" description="H-T-H motif" evidence="6">
    <location>
        <begin position="633"/>
        <end position="652"/>
    </location>
</feature>
<dbReference type="InterPro" id="IPR000943">
    <property type="entry name" value="RNA_pol_sigma70"/>
</dbReference>
<dbReference type="RefSeq" id="WP_103023406.1">
    <property type="nucleotide sequence ID" value="NZ_CP098494.1"/>
</dbReference>
<dbReference type="InterPro" id="IPR042189">
    <property type="entry name" value="RNA_pol_sigma_70_r1_1_sf"/>
</dbReference>
<accession>A0ABY4U9H1</accession>
<dbReference type="Pfam" id="PF00140">
    <property type="entry name" value="Sigma70_r1_2"/>
    <property type="match status" value="1"/>
</dbReference>
<dbReference type="InterPro" id="IPR050239">
    <property type="entry name" value="Sigma-70_RNA_pol_init_factors"/>
</dbReference>
<dbReference type="HAMAP" id="MF_00963">
    <property type="entry name" value="Sigma70_RpoD_SigA"/>
    <property type="match status" value="1"/>
</dbReference>
<evidence type="ECO:0000259" key="8">
    <source>
        <dbReference type="PROSITE" id="PS00715"/>
    </source>
</evidence>
<dbReference type="Pfam" id="PF04542">
    <property type="entry name" value="Sigma70_r2"/>
    <property type="match status" value="1"/>
</dbReference>
<evidence type="ECO:0000313" key="10">
    <source>
        <dbReference type="EMBL" id="USA62401.1"/>
    </source>
</evidence>
<dbReference type="PROSITE" id="PS00715">
    <property type="entry name" value="SIGMA70_1"/>
    <property type="match status" value="1"/>
</dbReference>
<dbReference type="Pfam" id="PF04545">
    <property type="entry name" value="Sigma70_r4"/>
    <property type="match status" value="1"/>
</dbReference>
<comment type="subcellular location">
    <subcellularLocation>
        <location evidence="6">Cytoplasm</location>
    </subcellularLocation>
</comment>
<dbReference type="InterPro" id="IPR028630">
    <property type="entry name" value="Sigma70_RpoD"/>
</dbReference>
<evidence type="ECO:0000259" key="9">
    <source>
        <dbReference type="PROSITE" id="PS00716"/>
    </source>
</evidence>
<dbReference type="CDD" id="cd06171">
    <property type="entry name" value="Sigma70_r4"/>
    <property type="match status" value="1"/>
</dbReference>
<dbReference type="Pfam" id="PF04539">
    <property type="entry name" value="Sigma70_r3"/>
    <property type="match status" value="1"/>
</dbReference>
<keyword evidence="2 6" id="KW-0805">Transcription regulation</keyword>
<sequence>MATKSKTKDDGDAPLIDLNEASVKKLIAKAKKKGYVTYDELNDALPQGEMSSDQIEDIQSALSDMGVQIVESDEDAEAAAEEADEVEEITTDTKKDSKAAAKPAAKKTATGERTDDPVRMYLREMGAVELLSREGEIAIAKRIEAGRDMMIMGLCQSPITFHAIIQWSEALNAEEMQLREILDLDAMLSKEPPADKLNDDAEDDDDDGEISEETAGPTIRDDDEDEDDDSNSDDEDGEEGSSKSDDDEEEDNTMSLAQMEAALKPDAIERFARITDLFGKFEKLQKERVDVMARGEAFTPAKEKKYEALSEQLTAEVESVQFHATKIEFLVDNLYAFNRRLTALGGQMLRLAERHKVKRIDFLDAYIGNELDDNWLTDRAKKDKKWAAFAEKEADAVERIRAEISDIAGQTGMALEEFRRIVNMVQKGEREARIAKKEMVEANLRLVISIAKKYTNRGLQFLDLIQEGNIGLMKAVDKFEYRRGYKFSTYATWWIRQAITRSIADQARTIRIPVHMIETINKLVRCSRQFLHDQGREPTPEEMAEKLSMPLEKVRKVMKIAKEPISLETPIGDEEDSHLGDFIEDKNAIIPVDAAIQANLKETVTRVLASLTPREERVLRMRFGIGMNTDHTLEEVGQQFSVTRERIRQIEAKALRKLKHPSRSRKMRSFLDQ</sequence>
<dbReference type="InterPro" id="IPR007127">
    <property type="entry name" value="RNA_pol_sigma_70_r1_1"/>
</dbReference>
<dbReference type="Pfam" id="PF03979">
    <property type="entry name" value="Sigma70_r1_1"/>
    <property type="match status" value="1"/>
</dbReference>
<comment type="function">
    <text evidence="6">Sigma factors are initiation factors that promote the attachment of RNA polymerase to specific initiation sites and are then released. This sigma factor is the primary sigma factor during exponential growth.</text>
</comment>
<dbReference type="InterPro" id="IPR007631">
    <property type="entry name" value="RNA_pol_sigma_70_non-ess"/>
</dbReference>
<dbReference type="PANTHER" id="PTHR30603">
    <property type="entry name" value="RNA POLYMERASE SIGMA FACTOR RPO"/>
    <property type="match status" value="1"/>
</dbReference>
<evidence type="ECO:0000256" key="2">
    <source>
        <dbReference type="ARBA" id="ARBA00023015"/>
    </source>
</evidence>
<dbReference type="SUPFAM" id="SSF88946">
    <property type="entry name" value="Sigma2 domain of RNA polymerase sigma factors"/>
    <property type="match status" value="1"/>
</dbReference>
<feature type="compositionally biased region" description="Acidic residues" evidence="7">
    <location>
        <begin position="73"/>
        <end position="90"/>
    </location>
</feature>
<dbReference type="SUPFAM" id="SSF88659">
    <property type="entry name" value="Sigma3 and sigma4 domains of RNA polymerase sigma factors"/>
    <property type="match status" value="2"/>
</dbReference>
<feature type="domain" description="RNA polymerase sigma-70" evidence="9">
    <location>
        <begin position="632"/>
        <end position="658"/>
    </location>
</feature>
<evidence type="ECO:0000313" key="11">
    <source>
        <dbReference type="Proteomes" id="UP001056619"/>
    </source>
</evidence>
<proteinExistence type="inferred from homology"/>
<feature type="compositionally biased region" description="Acidic residues" evidence="7">
    <location>
        <begin position="221"/>
        <end position="252"/>
    </location>
</feature>
<feature type="region of interest" description="Sigma-70 factor domain-4" evidence="6">
    <location>
        <begin position="607"/>
        <end position="660"/>
    </location>
</feature>
<keyword evidence="4 6" id="KW-0238">DNA-binding</keyword>
<dbReference type="NCBIfam" id="NF004208">
    <property type="entry name" value="PRK05658.1"/>
    <property type="match status" value="1"/>
</dbReference>
<evidence type="ECO:0000256" key="6">
    <source>
        <dbReference type="HAMAP-Rule" id="MF_00963"/>
    </source>
</evidence>
<evidence type="ECO:0000256" key="1">
    <source>
        <dbReference type="ARBA" id="ARBA00022490"/>
    </source>
</evidence>
<feature type="region of interest" description="Disordered" evidence="7">
    <location>
        <begin position="191"/>
        <end position="253"/>
    </location>
</feature>
<dbReference type="NCBIfam" id="TIGR02393">
    <property type="entry name" value="RpoD_Cterm"/>
    <property type="match status" value="1"/>
</dbReference>
<evidence type="ECO:0000256" key="5">
    <source>
        <dbReference type="ARBA" id="ARBA00023163"/>
    </source>
</evidence>
<organism evidence="10 11">
    <name type="scientific">Qipengyuania citrea</name>
    <dbReference type="NCBI Taxonomy" id="225971"/>
    <lineage>
        <taxon>Bacteria</taxon>
        <taxon>Pseudomonadati</taxon>
        <taxon>Pseudomonadota</taxon>
        <taxon>Alphaproteobacteria</taxon>
        <taxon>Sphingomonadales</taxon>
        <taxon>Erythrobacteraceae</taxon>
        <taxon>Qipengyuania</taxon>
    </lineage>
</organism>
<dbReference type="Gene3D" id="1.10.10.10">
    <property type="entry name" value="Winged helix-like DNA-binding domain superfamily/Winged helix DNA-binding domain"/>
    <property type="match status" value="2"/>
</dbReference>
<dbReference type="Gene3D" id="1.10.601.10">
    <property type="entry name" value="RNA Polymerase Primary Sigma Factor"/>
    <property type="match status" value="1"/>
</dbReference>
<dbReference type="Gene3D" id="1.10.220.120">
    <property type="entry name" value="Sigma-70 factor, region 1.1"/>
    <property type="match status" value="1"/>
</dbReference>
<comment type="subunit">
    <text evidence="6">Interacts transiently with the RNA polymerase catalytic core.</text>
</comment>
<dbReference type="Proteomes" id="UP001056619">
    <property type="component" value="Chromosome"/>
</dbReference>
<dbReference type="InterPro" id="IPR009042">
    <property type="entry name" value="RNA_pol_sigma70_r1_2"/>
</dbReference>
<name>A0ABY4U9H1_9SPHN</name>
<dbReference type="EMBL" id="CP098494">
    <property type="protein sequence ID" value="USA62401.1"/>
    <property type="molecule type" value="Genomic_DNA"/>
</dbReference>
<feature type="region of interest" description="Disordered" evidence="7">
    <location>
        <begin position="73"/>
        <end position="115"/>
    </location>
</feature>
<dbReference type="InterPro" id="IPR012760">
    <property type="entry name" value="RNA_pol_sigma_RpoD_C"/>
</dbReference>
<evidence type="ECO:0000256" key="7">
    <source>
        <dbReference type="SAM" id="MobiDB-lite"/>
    </source>
</evidence>
<feature type="domain" description="RNA polymerase sigma-70" evidence="8">
    <location>
        <begin position="463"/>
        <end position="476"/>
    </location>
</feature>
<dbReference type="InterPro" id="IPR014284">
    <property type="entry name" value="RNA_pol_sigma-70_dom"/>
</dbReference>
<dbReference type="InterPro" id="IPR013324">
    <property type="entry name" value="RNA_pol_sigma_r3/r4-like"/>
</dbReference>
<keyword evidence="11" id="KW-1185">Reference proteome</keyword>
<dbReference type="Pfam" id="PF04546">
    <property type="entry name" value="Sigma70_ner"/>
    <property type="match status" value="1"/>
</dbReference>
<feature type="region of interest" description="Sigma-70 factor domain-3" evidence="6">
    <location>
        <begin position="518"/>
        <end position="594"/>
    </location>
</feature>
<dbReference type="InterPro" id="IPR007630">
    <property type="entry name" value="RNA_pol_sigma70_r4"/>
</dbReference>
<dbReference type="PROSITE" id="PS00716">
    <property type="entry name" value="SIGMA70_2"/>
    <property type="match status" value="1"/>
</dbReference>
<keyword evidence="3 6" id="KW-0731">Sigma factor</keyword>
<dbReference type="NCBIfam" id="TIGR02937">
    <property type="entry name" value="sigma70-ECF"/>
    <property type="match status" value="1"/>
</dbReference>
<gene>
    <name evidence="6 10" type="primary">rpoD</name>
    <name evidence="10" type="ORF">NCF85_05360</name>
</gene>
<dbReference type="InterPro" id="IPR036388">
    <property type="entry name" value="WH-like_DNA-bd_sf"/>
</dbReference>
<reference evidence="10 11" key="1">
    <citation type="submission" date="2022-06" db="EMBL/GenBank/DDBJ databases">
        <authorList>
            <person name="Liu G."/>
        </authorList>
    </citation>
    <scope>NUCLEOTIDE SEQUENCE [LARGE SCALE GENOMIC DNA]</scope>
    <source>
        <strain evidence="10 11">E4</strain>
    </source>
</reference>
<keyword evidence="5 6" id="KW-0804">Transcription</keyword>
<dbReference type="InterPro" id="IPR007627">
    <property type="entry name" value="RNA_pol_sigma70_r2"/>
</dbReference>